<proteinExistence type="predicted"/>
<keyword evidence="3" id="KW-1185">Reference proteome</keyword>
<accession>A0A369Q8X5</accession>
<reference evidence="2 3" key="1">
    <citation type="submission" date="2018-04" db="EMBL/GenBank/DDBJ databases">
        <title>Altererythrobacter sp. HME9302 genome sequencing and assembly.</title>
        <authorList>
            <person name="Kang H."/>
            <person name="Kim H."/>
            <person name="Joh K."/>
        </authorList>
    </citation>
    <scope>NUCLEOTIDE SEQUENCE [LARGE SCALE GENOMIC DNA]</scope>
    <source>
        <strain evidence="2 3">HME9302</strain>
    </source>
</reference>
<organism evidence="2 3">
    <name type="scientific">Alteripontixanthobacter maritimus</name>
    <dbReference type="NCBI Taxonomy" id="2161824"/>
    <lineage>
        <taxon>Bacteria</taxon>
        <taxon>Pseudomonadati</taxon>
        <taxon>Pseudomonadota</taxon>
        <taxon>Alphaproteobacteria</taxon>
        <taxon>Sphingomonadales</taxon>
        <taxon>Erythrobacteraceae</taxon>
        <taxon>Alteripontixanthobacter</taxon>
    </lineage>
</organism>
<protein>
    <submittedName>
        <fullName evidence="2">Uncharacterized protein</fullName>
    </submittedName>
</protein>
<evidence type="ECO:0000313" key="2">
    <source>
        <dbReference type="EMBL" id="RDC60005.1"/>
    </source>
</evidence>
<name>A0A369Q8X5_9SPHN</name>
<dbReference type="AlphaFoldDB" id="A0A369Q8X5"/>
<gene>
    <name evidence="2" type="ORF">HME9302_01203</name>
</gene>
<dbReference type="Proteomes" id="UP000253727">
    <property type="component" value="Unassembled WGS sequence"/>
</dbReference>
<evidence type="ECO:0000313" key="3">
    <source>
        <dbReference type="Proteomes" id="UP000253727"/>
    </source>
</evidence>
<dbReference type="RefSeq" id="WP_181815700.1">
    <property type="nucleotide sequence ID" value="NZ_QBKA01000002.1"/>
</dbReference>
<evidence type="ECO:0000256" key="1">
    <source>
        <dbReference type="SAM" id="MobiDB-lite"/>
    </source>
</evidence>
<dbReference type="EMBL" id="QBKA01000002">
    <property type="protein sequence ID" value="RDC60005.1"/>
    <property type="molecule type" value="Genomic_DNA"/>
</dbReference>
<comment type="caution">
    <text evidence="2">The sequence shown here is derived from an EMBL/GenBank/DDBJ whole genome shotgun (WGS) entry which is preliminary data.</text>
</comment>
<sequence length="58" mass="6364">MQRIGVVYIIEHGLEGRDAPAAYEPYSAIYNCFFRKSRTGDSTASLPNMQGGPEGRKG</sequence>
<feature type="region of interest" description="Disordered" evidence="1">
    <location>
        <begin position="39"/>
        <end position="58"/>
    </location>
</feature>